<proteinExistence type="predicted"/>
<evidence type="ECO:0000313" key="2">
    <source>
        <dbReference type="Proteomes" id="UP000324222"/>
    </source>
</evidence>
<evidence type="ECO:0000313" key="1">
    <source>
        <dbReference type="EMBL" id="MPC84650.1"/>
    </source>
</evidence>
<dbReference type="Proteomes" id="UP000324222">
    <property type="component" value="Unassembled WGS sequence"/>
</dbReference>
<accession>A0A5B7IJG4</accession>
<sequence>MTLCPCYSHALITQGPSASPSVLRFPFEEVLEAAVKRAQLSGRENVATTTTTVTVIVTAITLCS</sequence>
<reference evidence="1 2" key="1">
    <citation type="submission" date="2019-05" db="EMBL/GenBank/DDBJ databases">
        <title>Another draft genome of Portunus trituberculatus and its Hox gene families provides insights of decapod evolution.</title>
        <authorList>
            <person name="Jeong J.-H."/>
            <person name="Song I."/>
            <person name="Kim S."/>
            <person name="Choi T."/>
            <person name="Kim D."/>
            <person name="Ryu S."/>
            <person name="Kim W."/>
        </authorList>
    </citation>
    <scope>NUCLEOTIDE SEQUENCE [LARGE SCALE GENOMIC DNA]</scope>
    <source>
        <tissue evidence="1">Muscle</tissue>
    </source>
</reference>
<organism evidence="1 2">
    <name type="scientific">Portunus trituberculatus</name>
    <name type="common">Swimming crab</name>
    <name type="synonym">Neptunus trituberculatus</name>
    <dbReference type="NCBI Taxonomy" id="210409"/>
    <lineage>
        <taxon>Eukaryota</taxon>
        <taxon>Metazoa</taxon>
        <taxon>Ecdysozoa</taxon>
        <taxon>Arthropoda</taxon>
        <taxon>Crustacea</taxon>
        <taxon>Multicrustacea</taxon>
        <taxon>Malacostraca</taxon>
        <taxon>Eumalacostraca</taxon>
        <taxon>Eucarida</taxon>
        <taxon>Decapoda</taxon>
        <taxon>Pleocyemata</taxon>
        <taxon>Brachyura</taxon>
        <taxon>Eubrachyura</taxon>
        <taxon>Portunoidea</taxon>
        <taxon>Portunidae</taxon>
        <taxon>Portuninae</taxon>
        <taxon>Portunus</taxon>
    </lineage>
</organism>
<name>A0A5B7IJG4_PORTR</name>
<gene>
    <name evidence="1" type="ORF">E2C01_079395</name>
</gene>
<protein>
    <submittedName>
        <fullName evidence="1">Uncharacterized protein</fullName>
    </submittedName>
</protein>
<dbReference type="AlphaFoldDB" id="A0A5B7IJG4"/>
<keyword evidence="2" id="KW-1185">Reference proteome</keyword>
<comment type="caution">
    <text evidence="1">The sequence shown here is derived from an EMBL/GenBank/DDBJ whole genome shotgun (WGS) entry which is preliminary data.</text>
</comment>
<dbReference type="EMBL" id="VSRR010066013">
    <property type="protein sequence ID" value="MPC84650.1"/>
    <property type="molecule type" value="Genomic_DNA"/>
</dbReference>